<dbReference type="GO" id="GO:0071051">
    <property type="term" value="P:poly(A)-dependent snoRNA 3'-end processing"/>
    <property type="evidence" value="ECO:0007669"/>
    <property type="project" value="TreeGrafter"/>
</dbReference>
<name>A0AAF0JFD4_9BASI</name>
<dbReference type="GO" id="GO:0034475">
    <property type="term" value="P:U4 snRNA 3'-end processing"/>
    <property type="evidence" value="ECO:0007669"/>
    <property type="project" value="TreeGrafter"/>
</dbReference>
<evidence type="ECO:0000256" key="1">
    <source>
        <dbReference type="ARBA" id="ARBA00004123"/>
    </source>
</evidence>
<dbReference type="InterPro" id="IPR001247">
    <property type="entry name" value="ExoRNase_PH_dom1"/>
</dbReference>
<keyword evidence="4" id="KW-0271">Exosome</keyword>
<dbReference type="Pfam" id="PF01138">
    <property type="entry name" value="RNase_PH"/>
    <property type="match status" value="1"/>
</dbReference>
<protein>
    <submittedName>
        <fullName evidence="7">Exosome non-catalytic core subunit rrp46</fullName>
    </submittedName>
</protein>
<dbReference type="GO" id="GO:0000176">
    <property type="term" value="C:nuclear exosome (RNase complex)"/>
    <property type="evidence" value="ECO:0007669"/>
    <property type="project" value="TreeGrafter"/>
</dbReference>
<dbReference type="GO" id="GO:0016075">
    <property type="term" value="P:rRNA catabolic process"/>
    <property type="evidence" value="ECO:0007669"/>
    <property type="project" value="TreeGrafter"/>
</dbReference>
<dbReference type="GO" id="GO:0071028">
    <property type="term" value="P:nuclear mRNA surveillance"/>
    <property type="evidence" value="ECO:0007669"/>
    <property type="project" value="TreeGrafter"/>
</dbReference>
<gene>
    <name evidence="7" type="primary">RRP46</name>
    <name evidence="7" type="ORF">MPSI1_003292</name>
</gene>
<evidence type="ECO:0000259" key="6">
    <source>
        <dbReference type="Pfam" id="PF01138"/>
    </source>
</evidence>
<evidence type="ECO:0000256" key="4">
    <source>
        <dbReference type="ARBA" id="ARBA00022835"/>
    </source>
</evidence>
<dbReference type="InterPro" id="IPR020568">
    <property type="entry name" value="Ribosomal_Su5_D2-typ_SF"/>
</dbReference>
<dbReference type="InterPro" id="IPR036345">
    <property type="entry name" value="ExoRNase_PH_dom2_sf"/>
</dbReference>
<dbReference type="InterPro" id="IPR050080">
    <property type="entry name" value="RNase_PH"/>
</dbReference>
<sequence>MHQRIATESRTPDANIGILARADGSGRFGYGSQISLASVTGPVEVRMRDELTDMASFQVVVSPLDNVPGIPTKAFAAELQTVFGAVLLLHRHPRTLIQLVVQTTSKPMTTTPTVNLSLNTGEVNTSTEQSNKSLRTAHLRGPDIPFLASEMATSVNASMLALIDAGIPLRATVTATSCAVLSVDDALRTRNMDPSHKSICIVVDPSPEEEQCAISCHVYAFAFSGYDPLNPQQQDHQTQVELLYCASTGISNAKQRNELYNIAREAANEQFHHLRSVLESKAS</sequence>
<keyword evidence="8" id="KW-1185">Reference proteome</keyword>
<dbReference type="Proteomes" id="UP001214628">
    <property type="component" value="Chromosome 5"/>
</dbReference>
<dbReference type="SUPFAM" id="SSF55666">
    <property type="entry name" value="Ribonuclease PH domain 2-like"/>
    <property type="match status" value="1"/>
</dbReference>
<evidence type="ECO:0000256" key="3">
    <source>
        <dbReference type="ARBA" id="ARBA00022552"/>
    </source>
</evidence>
<evidence type="ECO:0000313" key="8">
    <source>
        <dbReference type="Proteomes" id="UP001214628"/>
    </source>
</evidence>
<comment type="subcellular location">
    <subcellularLocation>
        <location evidence="1">Nucleus</location>
    </subcellularLocation>
</comment>
<dbReference type="EMBL" id="CP118379">
    <property type="protein sequence ID" value="WFD44623.1"/>
    <property type="molecule type" value="Genomic_DNA"/>
</dbReference>
<evidence type="ECO:0000313" key="7">
    <source>
        <dbReference type="EMBL" id="WFD44623.1"/>
    </source>
</evidence>
<evidence type="ECO:0000256" key="5">
    <source>
        <dbReference type="ARBA" id="ARBA00023242"/>
    </source>
</evidence>
<dbReference type="AlphaFoldDB" id="A0AAF0JFD4"/>
<dbReference type="PANTHER" id="PTHR11953:SF1">
    <property type="entry name" value="EXOSOME COMPLEX COMPONENT RRP46"/>
    <property type="match status" value="1"/>
</dbReference>
<feature type="domain" description="Exoribonuclease phosphorolytic" evidence="6">
    <location>
        <begin position="8"/>
        <end position="168"/>
    </location>
</feature>
<dbReference type="GO" id="GO:0000177">
    <property type="term" value="C:cytoplasmic exosome (RNase complex)"/>
    <property type="evidence" value="ECO:0007669"/>
    <property type="project" value="TreeGrafter"/>
</dbReference>
<dbReference type="SUPFAM" id="SSF54211">
    <property type="entry name" value="Ribosomal protein S5 domain 2-like"/>
    <property type="match status" value="1"/>
</dbReference>
<dbReference type="GO" id="GO:0005730">
    <property type="term" value="C:nucleolus"/>
    <property type="evidence" value="ECO:0007669"/>
    <property type="project" value="TreeGrafter"/>
</dbReference>
<keyword evidence="5" id="KW-0539">Nucleus</keyword>
<dbReference type="GO" id="GO:0006364">
    <property type="term" value="P:rRNA processing"/>
    <property type="evidence" value="ECO:0007669"/>
    <property type="project" value="UniProtKB-KW"/>
</dbReference>
<accession>A0AAF0JFD4</accession>
<evidence type="ECO:0000256" key="2">
    <source>
        <dbReference type="ARBA" id="ARBA00006678"/>
    </source>
</evidence>
<keyword evidence="3" id="KW-0698">rRNA processing</keyword>
<reference evidence="7" key="1">
    <citation type="submission" date="2023-02" db="EMBL/GenBank/DDBJ databases">
        <title>Mating type loci evolution in Malassezia.</title>
        <authorList>
            <person name="Coelho M.A."/>
        </authorList>
    </citation>
    <scope>NUCLEOTIDE SEQUENCE</scope>
    <source>
        <strain evidence="7">CBS 14136</strain>
    </source>
</reference>
<dbReference type="GO" id="GO:0003723">
    <property type="term" value="F:RNA binding"/>
    <property type="evidence" value="ECO:0007669"/>
    <property type="project" value="TreeGrafter"/>
</dbReference>
<proteinExistence type="inferred from homology"/>
<comment type="similarity">
    <text evidence="2">Belongs to the RNase PH family.</text>
</comment>
<organism evidence="7 8">
    <name type="scientific">Malassezia psittaci</name>
    <dbReference type="NCBI Taxonomy" id="1821823"/>
    <lineage>
        <taxon>Eukaryota</taxon>
        <taxon>Fungi</taxon>
        <taxon>Dikarya</taxon>
        <taxon>Basidiomycota</taxon>
        <taxon>Ustilaginomycotina</taxon>
        <taxon>Malasseziomycetes</taxon>
        <taxon>Malasseziales</taxon>
        <taxon>Malasseziaceae</taxon>
        <taxon>Malassezia</taxon>
    </lineage>
</organism>
<dbReference type="InterPro" id="IPR027408">
    <property type="entry name" value="PNPase/RNase_PH_dom_sf"/>
</dbReference>
<dbReference type="Gene3D" id="3.30.230.70">
    <property type="entry name" value="GHMP Kinase, N-terminal domain"/>
    <property type="match status" value="1"/>
</dbReference>
<dbReference type="PANTHER" id="PTHR11953">
    <property type="entry name" value="EXOSOME COMPLEX COMPONENT"/>
    <property type="match status" value="1"/>
</dbReference>